<dbReference type="InterPro" id="IPR050414">
    <property type="entry name" value="Fungal_M35_metalloproteases"/>
</dbReference>
<keyword evidence="11" id="KW-1185">Reference proteome</keyword>
<evidence type="ECO:0000256" key="5">
    <source>
        <dbReference type="ARBA" id="ARBA00022801"/>
    </source>
</evidence>
<comment type="caution">
    <text evidence="10">The sequence shown here is derived from an EMBL/GenBank/DDBJ whole genome shotgun (WGS) entry which is preliminary data.</text>
</comment>
<keyword evidence="3" id="KW-0645">Protease</keyword>
<evidence type="ECO:0000256" key="2">
    <source>
        <dbReference type="ARBA" id="ARBA00010279"/>
    </source>
</evidence>
<evidence type="ECO:0000256" key="7">
    <source>
        <dbReference type="ARBA" id="ARBA00023049"/>
    </source>
</evidence>
<proteinExistence type="inferred from homology"/>
<evidence type="ECO:0000256" key="3">
    <source>
        <dbReference type="ARBA" id="ARBA00022670"/>
    </source>
</evidence>
<evidence type="ECO:0000256" key="6">
    <source>
        <dbReference type="ARBA" id="ARBA00022833"/>
    </source>
</evidence>
<evidence type="ECO:0000256" key="8">
    <source>
        <dbReference type="SAM" id="SignalP"/>
    </source>
</evidence>
<dbReference type="GO" id="GO:0006508">
    <property type="term" value="P:proteolysis"/>
    <property type="evidence" value="ECO:0007669"/>
    <property type="project" value="UniProtKB-KW"/>
</dbReference>
<dbReference type="Pfam" id="PF14521">
    <property type="entry name" value="Aspzincin_M35"/>
    <property type="match status" value="1"/>
</dbReference>
<keyword evidence="8" id="KW-0732">Signal</keyword>
<feature type="chain" id="PRO_5032600795" description="Lysine-specific metallo-endopeptidase domain-containing protein" evidence="8">
    <location>
        <begin position="24"/>
        <end position="204"/>
    </location>
</feature>
<evidence type="ECO:0000259" key="9">
    <source>
        <dbReference type="SMART" id="SM01351"/>
    </source>
</evidence>
<dbReference type="Gene3D" id="3.40.390.10">
    <property type="entry name" value="Collagenase (Catalytic Domain)"/>
    <property type="match status" value="1"/>
</dbReference>
<name>A0A848EI92_9PROT</name>
<dbReference type="PANTHER" id="PTHR37016">
    <property type="match status" value="1"/>
</dbReference>
<dbReference type="EMBL" id="JABBKX010000007">
    <property type="protein sequence ID" value="NMJ43155.1"/>
    <property type="molecule type" value="Genomic_DNA"/>
</dbReference>
<comment type="cofactor">
    <cofactor evidence="1">
        <name>Zn(2+)</name>
        <dbReference type="ChEBI" id="CHEBI:29105"/>
    </cofactor>
</comment>
<accession>A0A848EI92</accession>
<dbReference type="GO" id="GO:0046872">
    <property type="term" value="F:metal ion binding"/>
    <property type="evidence" value="ECO:0007669"/>
    <property type="project" value="UniProtKB-KW"/>
</dbReference>
<dbReference type="RefSeq" id="WP_170055381.1">
    <property type="nucleotide sequence ID" value="NZ_JABBKX010000007.1"/>
</dbReference>
<dbReference type="AlphaFoldDB" id="A0A848EI92"/>
<keyword evidence="4" id="KW-0479">Metal-binding</keyword>
<comment type="similarity">
    <text evidence="2">Belongs to the peptidase M35 family.</text>
</comment>
<dbReference type="GO" id="GO:0004222">
    <property type="term" value="F:metalloendopeptidase activity"/>
    <property type="evidence" value="ECO:0007669"/>
    <property type="project" value="InterPro"/>
</dbReference>
<sequence>MRKTLAAVAALTALTLAPLPLSAQGVKGGDRQIATRDGTCTDQQRVTIRRAFADARQMTNASIAALALDAEATRPHLARFFGSNPAGAVAKNFRAISAGLDEREPRLAYECNRAESCRGNTFAYVRWGGGARETMGFCQAFFRADRSGQDSQGGIVVHEMSHLALGTRDHAYQPRGAEALAKDDPRAAQMNADSYEYFAEFLPR</sequence>
<gene>
    <name evidence="10" type="ORF">GWK16_18045</name>
</gene>
<organism evidence="10 11">
    <name type="scientific">Neoroseomonas marina</name>
    <dbReference type="NCBI Taxonomy" id="1232220"/>
    <lineage>
        <taxon>Bacteria</taxon>
        <taxon>Pseudomonadati</taxon>
        <taxon>Pseudomonadota</taxon>
        <taxon>Alphaproteobacteria</taxon>
        <taxon>Acetobacterales</taxon>
        <taxon>Acetobacteraceae</taxon>
        <taxon>Neoroseomonas</taxon>
    </lineage>
</organism>
<reference evidence="10 11" key="1">
    <citation type="submission" date="2020-03" db="EMBL/GenBank/DDBJ databases">
        <authorList>
            <person name="Sun Q."/>
        </authorList>
    </citation>
    <scope>NUCLEOTIDE SEQUENCE [LARGE SCALE GENOMIC DNA]</scope>
    <source>
        <strain evidence="10 11">JC162</strain>
    </source>
</reference>
<evidence type="ECO:0000256" key="1">
    <source>
        <dbReference type="ARBA" id="ARBA00001947"/>
    </source>
</evidence>
<dbReference type="PANTHER" id="PTHR37016:SF3">
    <property type="entry name" value="NEUTRAL PROTEASE 2-RELATED"/>
    <property type="match status" value="1"/>
</dbReference>
<feature type="domain" description="Lysine-specific metallo-endopeptidase" evidence="9">
    <location>
        <begin position="68"/>
        <end position="200"/>
    </location>
</feature>
<protein>
    <recommendedName>
        <fullName evidence="9">Lysine-specific metallo-endopeptidase domain-containing protein</fullName>
    </recommendedName>
</protein>
<keyword evidence="7" id="KW-0482">Metalloprotease</keyword>
<evidence type="ECO:0000313" key="10">
    <source>
        <dbReference type="EMBL" id="NMJ43155.1"/>
    </source>
</evidence>
<dbReference type="SMART" id="SM01351">
    <property type="entry name" value="Aspzincin_M35"/>
    <property type="match status" value="1"/>
</dbReference>
<dbReference type="SUPFAM" id="SSF55486">
    <property type="entry name" value="Metalloproteases ('zincins'), catalytic domain"/>
    <property type="match status" value="1"/>
</dbReference>
<keyword evidence="5" id="KW-0378">Hydrolase</keyword>
<dbReference type="InterPro" id="IPR029463">
    <property type="entry name" value="Lys_MEP"/>
</dbReference>
<evidence type="ECO:0000256" key="4">
    <source>
        <dbReference type="ARBA" id="ARBA00022723"/>
    </source>
</evidence>
<evidence type="ECO:0000313" key="11">
    <source>
        <dbReference type="Proteomes" id="UP000548582"/>
    </source>
</evidence>
<keyword evidence="6" id="KW-0862">Zinc</keyword>
<dbReference type="InterPro" id="IPR024079">
    <property type="entry name" value="MetalloPept_cat_dom_sf"/>
</dbReference>
<dbReference type="Proteomes" id="UP000548582">
    <property type="component" value="Unassembled WGS sequence"/>
</dbReference>
<feature type="signal peptide" evidence="8">
    <location>
        <begin position="1"/>
        <end position="23"/>
    </location>
</feature>